<dbReference type="STRING" id="32024.GCA_000788295_00709"/>
<dbReference type="SMART" id="SM00871">
    <property type="entry name" value="AraC_E_bind"/>
    <property type="match status" value="1"/>
</dbReference>
<gene>
    <name evidence="2" type="ORF">NCTC12475_00580</name>
</gene>
<dbReference type="InterPro" id="IPR010499">
    <property type="entry name" value="AraC_E-bd"/>
</dbReference>
<dbReference type="RefSeq" id="WP_228568620.1">
    <property type="nucleotide sequence ID" value="NZ_CP043427.1"/>
</dbReference>
<dbReference type="PANTHER" id="PTHR36444">
    <property type="entry name" value="TRANSCRIPTIONAL REGULATOR PROTEIN YOBU-RELATED"/>
    <property type="match status" value="1"/>
</dbReference>
<reference evidence="2 3" key="1">
    <citation type="submission" date="2018-06" db="EMBL/GenBank/DDBJ databases">
        <authorList>
            <consortium name="Pathogen Informatics"/>
            <person name="Doyle S."/>
        </authorList>
    </citation>
    <scope>NUCLEOTIDE SEQUENCE [LARGE SCALE GENOMIC DNA]</scope>
    <source>
        <strain evidence="2 3">NCTC12475</strain>
    </source>
</reference>
<keyword evidence="3" id="KW-1185">Reference proteome</keyword>
<organism evidence="2 3">
    <name type="scientific">Campylobacter sputorum subsp. sputorum</name>
    <dbReference type="NCBI Taxonomy" id="32024"/>
    <lineage>
        <taxon>Bacteria</taxon>
        <taxon>Pseudomonadati</taxon>
        <taxon>Campylobacterota</taxon>
        <taxon>Epsilonproteobacteria</taxon>
        <taxon>Campylobacterales</taxon>
        <taxon>Campylobacteraceae</taxon>
        <taxon>Campylobacter</taxon>
    </lineage>
</organism>
<protein>
    <submittedName>
        <fullName evidence="2">Transcription activator effector binding subunit</fullName>
    </submittedName>
</protein>
<dbReference type="Gene3D" id="3.20.80.10">
    <property type="entry name" value="Regulatory factor, effector binding domain"/>
    <property type="match status" value="1"/>
</dbReference>
<dbReference type="SUPFAM" id="SSF55136">
    <property type="entry name" value="Probable bacterial effector-binding domain"/>
    <property type="match status" value="1"/>
</dbReference>
<evidence type="ECO:0000259" key="1">
    <source>
        <dbReference type="SMART" id="SM00871"/>
    </source>
</evidence>
<dbReference type="GeneID" id="93091019"/>
<dbReference type="InterPro" id="IPR011256">
    <property type="entry name" value="Reg_factor_effector_dom_sf"/>
</dbReference>
<dbReference type="Proteomes" id="UP000254920">
    <property type="component" value="Unassembled WGS sequence"/>
</dbReference>
<dbReference type="InterPro" id="IPR029441">
    <property type="entry name" value="Cass2"/>
</dbReference>
<dbReference type="PANTHER" id="PTHR36444:SF2">
    <property type="entry name" value="TRANSCRIPTIONAL REGULATOR PROTEIN YOBU-RELATED"/>
    <property type="match status" value="1"/>
</dbReference>
<name>A0A381DIE8_9BACT</name>
<sequence length="138" mass="16159">MRFVEILEEFEIYGFSAKTSNLDETKSPKIAPLWDKFLQNYDGKSEIYCTYSDYESDVNGEYIFCIGTKSQSSLNLKISKVNSGKYIVFDSKFNNGNDTLNTWKQIWSFFESSNLIRAYKTDFERYFDGNLEIYIGIK</sequence>
<proteinExistence type="predicted"/>
<evidence type="ECO:0000313" key="3">
    <source>
        <dbReference type="Proteomes" id="UP000254920"/>
    </source>
</evidence>
<dbReference type="EMBL" id="UFVD01000001">
    <property type="protein sequence ID" value="SUX10390.1"/>
    <property type="molecule type" value="Genomic_DNA"/>
</dbReference>
<feature type="domain" description="AraC effector-binding" evidence="1">
    <location>
        <begin position="1"/>
        <end position="138"/>
    </location>
</feature>
<evidence type="ECO:0000313" key="2">
    <source>
        <dbReference type="EMBL" id="SUX10390.1"/>
    </source>
</evidence>
<accession>A0A381DIE8</accession>
<dbReference type="AlphaFoldDB" id="A0A381DIE8"/>
<dbReference type="Pfam" id="PF14526">
    <property type="entry name" value="Cass2"/>
    <property type="match status" value="1"/>
</dbReference>
<dbReference type="InterPro" id="IPR053182">
    <property type="entry name" value="YobU-like_regulator"/>
</dbReference>